<dbReference type="PANTHER" id="PTHR36203">
    <property type="entry name" value="ASCORBATE-SPECIFIC PTS SYSTEM EIIA COMPONENT"/>
    <property type="match status" value="1"/>
</dbReference>
<dbReference type="GO" id="GO:0016301">
    <property type="term" value="F:kinase activity"/>
    <property type="evidence" value="ECO:0007669"/>
    <property type="project" value="UniProtKB-KW"/>
</dbReference>
<reference evidence="12 13" key="1">
    <citation type="submission" date="2014-11" db="EMBL/GenBank/DDBJ databases">
        <title>Pan-genome of Gallibacterium spp.</title>
        <authorList>
            <person name="Kudirkiene E."/>
            <person name="Bojesen A.M."/>
        </authorList>
    </citation>
    <scope>NUCLEOTIDE SEQUENCE [LARGE SCALE GENOMIC DNA]</scope>
    <source>
        <strain evidence="12 13">Gerl. 2740/89</strain>
    </source>
</reference>
<keyword evidence="3" id="KW-0963">Cytoplasm</keyword>
<dbReference type="Gene3D" id="3.40.930.10">
    <property type="entry name" value="Mannitol-specific EII, Chain A"/>
    <property type="match status" value="1"/>
</dbReference>
<comment type="function">
    <text evidence="8">The phosphoenolpyruvate-dependent sugar phosphotransferase system (sugar PTS), a major carbohydrate active transport system, catalyzes the phosphorylation of incoming sugar substrates concomitantly with their translocation across the cell membrane. The enzyme II UlaABC PTS system is involved in ascorbate transport.</text>
</comment>
<dbReference type="Pfam" id="PF00359">
    <property type="entry name" value="PTS_EIIA_2"/>
    <property type="match status" value="1"/>
</dbReference>
<dbReference type="InterPro" id="IPR002178">
    <property type="entry name" value="PTS_EIIA_type-2_dom"/>
</dbReference>
<dbReference type="EMBL" id="JTJQ01000032">
    <property type="protein sequence ID" value="OBW99539.1"/>
    <property type="molecule type" value="Genomic_DNA"/>
</dbReference>
<dbReference type="GO" id="GO:0009401">
    <property type="term" value="P:phosphoenolpyruvate-dependent sugar phosphotransferase system"/>
    <property type="evidence" value="ECO:0007669"/>
    <property type="project" value="UniProtKB-KW"/>
</dbReference>
<proteinExistence type="predicted"/>
<keyword evidence="2" id="KW-0813">Transport</keyword>
<dbReference type="InterPro" id="IPR051351">
    <property type="entry name" value="Ascorbate-PTS_EIIA_comp"/>
</dbReference>
<sequence length="146" mass="16238">MLEQFLPKKHLQRIEKIASWEEAVKLCAIPLLNEKIIEPRYLDNIFRLYDELGAYFVIAPQIAMPHARPEDGAIETGLSLLVVSSGVNFGSDENDPVHLIVMLAAKDSTAHLSVLSELAELLGDDDKVQQIIGAETIDEIFSLINK</sequence>
<evidence type="ECO:0000256" key="8">
    <source>
        <dbReference type="ARBA" id="ARBA00037387"/>
    </source>
</evidence>
<protein>
    <recommendedName>
        <fullName evidence="9">Ascorbate-specific PTS system EIIA component</fullName>
    </recommendedName>
    <alternativeName>
        <fullName evidence="10">Ascorbate-specific phosphotransferase enzyme IIA component</fullName>
    </alternativeName>
</protein>
<evidence type="ECO:0000256" key="3">
    <source>
        <dbReference type="ARBA" id="ARBA00022490"/>
    </source>
</evidence>
<dbReference type="RefSeq" id="WP_065231570.1">
    <property type="nucleotide sequence ID" value="NZ_JTJQ01000032.1"/>
</dbReference>
<dbReference type="InterPro" id="IPR016152">
    <property type="entry name" value="PTrfase/Anion_transptr"/>
</dbReference>
<evidence type="ECO:0000256" key="9">
    <source>
        <dbReference type="ARBA" id="ARBA00041175"/>
    </source>
</evidence>
<evidence type="ECO:0000313" key="13">
    <source>
        <dbReference type="Proteomes" id="UP000092594"/>
    </source>
</evidence>
<gene>
    <name evidence="12" type="primary">cmtB</name>
    <name evidence="12" type="ORF">QV05_09740</name>
</gene>
<evidence type="ECO:0000256" key="10">
    <source>
        <dbReference type="ARBA" id="ARBA00042072"/>
    </source>
</evidence>
<evidence type="ECO:0000313" key="12">
    <source>
        <dbReference type="EMBL" id="OBW99539.1"/>
    </source>
</evidence>
<dbReference type="PANTHER" id="PTHR36203:SF1">
    <property type="entry name" value="ASCORBATE-SPECIFIC PTS SYSTEM EIIA COMPONENT"/>
    <property type="match status" value="1"/>
</dbReference>
<evidence type="ECO:0000256" key="6">
    <source>
        <dbReference type="ARBA" id="ARBA00022683"/>
    </source>
</evidence>
<accession>A0AB36DU71</accession>
<feature type="domain" description="PTS EIIA type-2" evidence="11">
    <location>
        <begin position="4"/>
        <end position="146"/>
    </location>
</feature>
<evidence type="ECO:0000259" key="11">
    <source>
        <dbReference type="PROSITE" id="PS51094"/>
    </source>
</evidence>
<keyword evidence="5" id="KW-0808">Transferase</keyword>
<dbReference type="Proteomes" id="UP000092594">
    <property type="component" value="Unassembled WGS sequence"/>
</dbReference>
<dbReference type="AlphaFoldDB" id="A0AB36DU71"/>
<dbReference type="SUPFAM" id="SSF55804">
    <property type="entry name" value="Phoshotransferase/anion transport protein"/>
    <property type="match status" value="1"/>
</dbReference>
<name>A0AB36DU71_9PAST</name>
<comment type="caution">
    <text evidence="12">The sequence shown here is derived from an EMBL/GenBank/DDBJ whole genome shotgun (WGS) entry which is preliminary data.</text>
</comment>
<dbReference type="GO" id="GO:0005737">
    <property type="term" value="C:cytoplasm"/>
    <property type="evidence" value="ECO:0007669"/>
    <property type="project" value="UniProtKB-SubCell"/>
</dbReference>
<keyword evidence="4" id="KW-0597">Phosphoprotein</keyword>
<evidence type="ECO:0000256" key="5">
    <source>
        <dbReference type="ARBA" id="ARBA00022679"/>
    </source>
</evidence>
<evidence type="ECO:0000256" key="2">
    <source>
        <dbReference type="ARBA" id="ARBA00022448"/>
    </source>
</evidence>
<comment type="subcellular location">
    <subcellularLocation>
        <location evidence="1">Cytoplasm</location>
    </subcellularLocation>
</comment>
<dbReference type="CDD" id="cd00211">
    <property type="entry name" value="PTS_IIA_fru"/>
    <property type="match status" value="1"/>
</dbReference>
<keyword evidence="13" id="KW-1185">Reference proteome</keyword>
<organism evidence="12 13">
    <name type="scientific">Gallibacterium genomosp. 1</name>
    <dbReference type="NCBI Taxonomy" id="155515"/>
    <lineage>
        <taxon>Bacteria</taxon>
        <taxon>Pseudomonadati</taxon>
        <taxon>Pseudomonadota</taxon>
        <taxon>Gammaproteobacteria</taxon>
        <taxon>Pasteurellales</taxon>
        <taxon>Pasteurellaceae</taxon>
        <taxon>Gallibacterium</taxon>
    </lineage>
</organism>
<dbReference type="PROSITE" id="PS51094">
    <property type="entry name" value="PTS_EIIA_TYPE_2"/>
    <property type="match status" value="1"/>
</dbReference>
<dbReference type="PROSITE" id="PS00372">
    <property type="entry name" value="PTS_EIIA_TYPE_2_HIS"/>
    <property type="match status" value="1"/>
</dbReference>
<keyword evidence="6" id="KW-0598">Phosphotransferase system</keyword>
<keyword evidence="7" id="KW-0418">Kinase</keyword>
<evidence type="ECO:0000256" key="4">
    <source>
        <dbReference type="ARBA" id="ARBA00022553"/>
    </source>
</evidence>
<evidence type="ECO:0000256" key="1">
    <source>
        <dbReference type="ARBA" id="ARBA00004496"/>
    </source>
</evidence>
<evidence type="ECO:0000256" key="7">
    <source>
        <dbReference type="ARBA" id="ARBA00022777"/>
    </source>
</evidence>